<dbReference type="Pfam" id="PF04032">
    <property type="entry name" value="Rpr2"/>
    <property type="match status" value="1"/>
</dbReference>
<keyword evidence="1" id="KW-0819">tRNA processing</keyword>
<name>A0A6A6HK86_VIRVR</name>
<evidence type="ECO:0000256" key="1">
    <source>
        <dbReference type="ARBA" id="ARBA00022694"/>
    </source>
</evidence>
<keyword evidence="3" id="KW-0862">Zinc</keyword>
<comment type="similarity">
    <text evidence="4">Belongs to the eukaryotic/archaeal RNase P protein component 4 family.</text>
</comment>
<dbReference type="EMBL" id="ML991778">
    <property type="protein sequence ID" value="KAF2237880.1"/>
    <property type="molecule type" value="Genomic_DNA"/>
</dbReference>
<dbReference type="GO" id="GO:0046872">
    <property type="term" value="F:metal ion binding"/>
    <property type="evidence" value="ECO:0007669"/>
    <property type="project" value="UniProtKB-KW"/>
</dbReference>
<evidence type="ECO:0000313" key="6">
    <source>
        <dbReference type="EMBL" id="KAF2237880.1"/>
    </source>
</evidence>
<protein>
    <submittedName>
        <fullName evidence="6">Rpr2-domain-containing protein</fullName>
    </submittedName>
</protein>
<dbReference type="GO" id="GO:0008033">
    <property type="term" value="P:tRNA processing"/>
    <property type="evidence" value="ECO:0007669"/>
    <property type="project" value="UniProtKB-KW"/>
</dbReference>
<dbReference type="AlphaFoldDB" id="A0A6A6HK86"/>
<dbReference type="PANTHER" id="PTHR14742:SF0">
    <property type="entry name" value="RIBONUCLEASE P PROTEIN SUBUNIT P21"/>
    <property type="match status" value="1"/>
</dbReference>
<reference evidence="6" key="1">
    <citation type="journal article" date="2020" name="Stud. Mycol.">
        <title>101 Dothideomycetes genomes: a test case for predicting lifestyles and emergence of pathogens.</title>
        <authorList>
            <person name="Haridas S."/>
            <person name="Albert R."/>
            <person name="Binder M."/>
            <person name="Bloem J."/>
            <person name="Labutti K."/>
            <person name="Salamov A."/>
            <person name="Andreopoulos B."/>
            <person name="Baker S."/>
            <person name="Barry K."/>
            <person name="Bills G."/>
            <person name="Bluhm B."/>
            <person name="Cannon C."/>
            <person name="Castanera R."/>
            <person name="Culley D."/>
            <person name="Daum C."/>
            <person name="Ezra D."/>
            <person name="Gonzalez J."/>
            <person name="Henrissat B."/>
            <person name="Kuo A."/>
            <person name="Liang C."/>
            <person name="Lipzen A."/>
            <person name="Lutzoni F."/>
            <person name="Magnuson J."/>
            <person name="Mondo S."/>
            <person name="Nolan M."/>
            <person name="Ohm R."/>
            <person name="Pangilinan J."/>
            <person name="Park H.-J."/>
            <person name="Ramirez L."/>
            <person name="Alfaro M."/>
            <person name="Sun H."/>
            <person name="Tritt A."/>
            <person name="Yoshinaga Y."/>
            <person name="Zwiers L.-H."/>
            <person name="Turgeon B."/>
            <person name="Goodwin S."/>
            <person name="Spatafora J."/>
            <person name="Crous P."/>
            <person name="Grigoriev I."/>
        </authorList>
    </citation>
    <scope>NUCLEOTIDE SEQUENCE</scope>
    <source>
        <strain evidence="6">Tuck. ex Michener</strain>
    </source>
</reference>
<gene>
    <name evidence="6" type="ORF">EV356DRAFT_520388</name>
</gene>
<dbReference type="PANTHER" id="PTHR14742">
    <property type="entry name" value="RIBONUCLEASE P SUBUNIT P21"/>
    <property type="match status" value="1"/>
</dbReference>
<proteinExistence type="inferred from homology"/>
<evidence type="ECO:0000256" key="3">
    <source>
        <dbReference type="ARBA" id="ARBA00022833"/>
    </source>
</evidence>
<dbReference type="Gene3D" id="6.20.50.20">
    <property type="match status" value="1"/>
</dbReference>
<evidence type="ECO:0000313" key="7">
    <source>
        <dbReference type="Proteomes" id="UP000800092"/>
    </source>
</evidence>
<dbReference type="OrthoDB" id="128536at2759"/>
<organism evidence="6 7">
    <name type="scientific">Viridothelium virens</name>
    <name type="common">Speckled blister lichen</name>
    <name type="synonym">Trypethelium virens</name>
    <dbReference type="NCBI Taxonomy" id="1048519"/>
    <lineage>
        <taxon>Eukaryota</taxon>
        <taxon>Fungi</taxon>
        <taxon>Dikarya</taxon>
        <taxon>Ascomycota</taxon>
        <taxon>Pezizomycotina</taxon>
        <taxon>Dothideomycetes</taxon>
        <taxon>Dothideomycetes incertae sedis</taxon>
        <taxon>Trypetheliales</taxon>
        <taxon>Trypetheliaceae</taxon>
        <taxon>Viridothelium</taxon>
    </lineage>
</organism>
<feature type="region of interest" description="Disordered" evidence="5">
    <location>
        <begin position="166"/>
        <end position="189"/>
    </location>
</feature>
<accession>A0A6A6HK86</accession>
<dbReference type="InterPro" id="IPR007175">
    <property type="entry name" value="Rpr2/Snm1/Rpp21"/>
</dbReference>
<keyword evidence="2" id="KW-0479">Metal-binding</keyword>
<dbReference type="GO" id="GO:0005655">
    <property type="term" value="C:nucleolar ribonuclease P complex"/>
    <property type="evidence" value="ECO:0007669"/>
    <property type="project" value="TreeGrafter"/>
</dbReference>
<sequence length="200" mass="22189">MAKKKTIKRVSNPHLHARVSYLYQAVNYLFPRQSNVPQVAITTGDGHPLHPRNHDKVGEQDGCSAQIKQLPKADDQTSQGILDKGRDGSGLSRHLITHIRATALKAQVRLSHQMKHSLCKHCDTLLVPETTSCCFQENRSKGKKKPWADVHVIECLNCGTQKRFPVGSKRQAKGRPKKTGIAEHHEPNGPILEAIVQGPV</sequence>
<evidence type="ECO:0000256" key="2">
    <source>
        <dbReference type="ARBA" id="ARBA00022723"/>
    </source>
</evidence>
<dbReference type="Proteomes" id="UP000800092">
    <property type="component" value="Unassembled WGS sequence"/>
</dbReference>
<evidence type="ECO:0000256" key="4">
    <source>
        <dbReference type="ARBA" id="ARBA00038402"/>
    </source>
</evidence>
<keyword evidence="7" id="KW-1185">Reference proteome</keyword>
<evidence type="ECO:0000256" key="5">
    <source>
        <dbReference type="SAM" id="MobiDB-lite"/>
    </source>
</evidence>